<protein>
    <submittedName>
        <fullName evidence="1">DUF2971 domain-containing protein</fullName>
    </submittedName>
</protein>
<dbReference type="EMBL" id="QRBF01000003">
    <property type="protein sequence ID" value="RDS84168.1"/>
    <property type="molecule type" value="Genomic_DNA"/>
</dbReference>
<evidence type="ECO:0000313" key="1">
    <source>
        <dbReference type="EMBL" id="RDS84168.1"/>
    </source>
</evidence>
<organism evidence="1 2">
    <name type="scientific">Dyella psychrodurans</name>
    <dbReference type="NCBI Taxonomy" id="1927960"/>
    <lineage>
        <taxon>Bacteria</taxon>
        <taxon>Pseudomonadati</taxon>
        <taxon>Pseudomonadota</taxon>
        <taxon>Gammaproteobacteria</taxon>
        <taxon>Lysobacterales</taxon>
        <taxon>Rhodanobacteraceae</taxon>
        <taxon>Dyella</taxon>
    </lineage>
</organism>
<name>A0A370X716_9GAMM</name>
<accession>A0A370X716</accession>
<gene>
    <name evidence="1" type="ORF">DWU99_10465</name>
</gene>
<dbReference type="Pfam" id="PF11185">
    <property type="entry name" value="DUF2971"/>
    <property type="match status" value="1"/>
</dbReference>
<dbReference type="RefSeq" id="WP_115477969.1">
    <property type="nucleotide sequence ID" value="NZ_QRBF01000003.1"/>
</dbReference>
<reference evidence="1 2" key="1">
    <citation type="submission" date="2018-07" db="EMBL/GenBank/DDBJ databases">
        <title>Dyella monticola sp. nov. and Dyella psychrodurans sp. nov. isolated from monsoon evergreen broad-leaved forest soil of Dinghu Mountain, China.</title>
        <authorList>
            <person name="Gao Z."/>
            <person name="Qiu L."/>
        </authorList>
    </citation>
    <scope>NUCLEOTIDE SEQUENCE [LARGE SCALE GENOMIC DNA]</scope>
    <source>
        <strain evidence="1 2">4MSK11</strain>
    </source>
</reference>
<keyword evidence="2" id="KW-1185">Reference proteome</keyword>
<dbReference type="OrthoDB" id="4119964at2"/>
<dbReference type="Proteomes" id="UP000255334">
    <property type="component" value="Unassembled WGS sequence"/>
</dbReference>
<evidence type="ECO:0000313" key="2">
    <source>
        <dbReference type="Proteomes" id="UP000255334"/>
    </source>
</evidence>
<dbReference type="AlphaFoldDB" id="A0A370X716"/>
<sequence length="290" mass="34086">MLLYKYRDCAQRTWELLLSRKLFFATPEQLNDPLDSSIDIQAEYERAKELVRESDDHPDLRNSFLVFLLDGYHRFHDPTTGKRIGLNKALQHFIQSLGILSFSRVATDALLWSHYAEGHCGLCLGFDPELLEFEDVFIKGDVEYASKPPYVDLFVKMTKEIGEFVRPWENHKYPREQGDQFYTSQLSRLMHANLLVKSEKWRYEEEYRMVTSRPGLHSFSPKALREVIQGTKMREGDREKLADILCHRDYSHVRVRSVQNVPGTFDFELAERESFPRKRDENGTEVVKKD</sequence>
<comment type="caution">
    <text evidence="1">The sequence shown here is derived from an EMBL/GenBank/DDBJ whole genome shotgun (WGS) entry which is preliminary data.</text>
</comment>
<proteinExistence type="predicted"/>
<dbReference type="InterPro" id="IPR021352">
    <property type="entry name" value="DUF2971"/>
</dbReference>